<dbReference type="Gene3D" id="2.40.50.140">
    <property type="entry name" value="Nucleic acid-binding proteins"/>
    <property type="match status" value="1"/>
</dbReference>
<keyword evidence="2" id="KW-0235">DNA replication</keyword>
<feature type="compositionally biased region" description="Polar residues" evidence="8">
    <location>
        <begin position="21"/>
        <end position="34"/>
    </location>
</feature>
<dbReference type="CDD" id="cd04478">
    <property type="entry name" value="RPA2_DBD_D"/>
    <property type="match status" value="1"/>
</dbReference>
<dbReference type="Proteomes" id="UP001497480">
    <property type="component" value="Unassembled WGS sequence"/>
</dbReference>
<gene>
    <name evidence="10" type="ORF">LLUT_LOCUS26626</name>
</gene>
<evidence type="ECO:0000256" key="6">
    <source>
        <dbReference type="ARBA" id="ARBA00023204"/>
    </source>
</evidence>
<evidence type="ECO:0000256" key="7">
    <source>
        <dbReference type="ARBA" id="ARBA00023242"/>
    </source>
</evidence>
<protein>
    <recommendedName>
        <fullName evidence="9">OB domain-containing protein</fullName>
    </recommendedName>
</protein>
<dbReference type="GO" id="GO:0006260">
    <property type="term" value="P:DNA replication"/>
    <property type="evidence" value="ECO:0007669"/>
    <property type="project" value="UniProtKB-KW"/>
</dbReference>
<keyword evidence="5" id="KW-0233">DNA recombination</keyword>
<dbReference type="PANTHER" id="PTHR13989">
    <property type="entry name" value="REPLICATION PROTEIN A-RELATED"/>
    <property type="match status" value="1"/>
</dbReference>
<dbReference type="InterPro" id="IPR040260">
    <property type="entry name" value="RFA2-like"/>
</dbReference>
<sequence length="312" mass="34551">MYSTSQFDGNAAFSGGGFMPSQATQSTDSSSFPSRNRDAQSLLPLTVKQIKDAFQLSDDKTNLIIDGVDVNNVTLVGRVCNKAGRITDVTFVLDDGTGRIECNKWLQEAVDSNEVDGILDGMYVRLHGHLKGFQGKRSLNVFSFRPVTDFNEIASHFIDCVYVHLYNSKIRLQAGVPNQQHVTNSTPITPTKGYQPYAVPPNQFSGQPNNSQFTGQPKNAPKSVEDMVLDILHLPTNRSRDEGVPRDLIAQHLGIPMDKLMSLSSLTSLLKLPKIINFVDSFRFCRLAIKNLIEEGNIYEAIADHYKSIING</sequence>
<dbReference type="GO" id="GO:0005662">
    <property type="term" value="C:DNA replication factor A complex"/>
    <property type="evidence" value="ECO:0007669"/>
    <property type="project" value="TreeGrafter"/>
</dbReference>
<comment type="subcellular location">
    <subcellularLocation>
        <location evidence="1">Nucleus</location>
    </subcellularLocation>
</comment>
<dbReference type="GO" id="GO:0000724">
    <property type="term" value="P:double-strand break repair via homologous recombination"/>
    <property type="evidence" value="ECO:0007669"/>
    <property type="project" value="TreeGrafter"/>
</dbReference>
<dbReference type="PANTHER" id="PTHR13989:SF16">
    <property type="entry name" value="REPLICATION PROTEIN A2"/>
    <property type="match status" value="1"/>
</dbReference>
<dbReference type="AlphaFoldDB" id="A0AAV1XV67"/>
<keyword evidence="4" id="KW-0238">DNA-binding</keyword>
<dbReference type="GO" id="GO:0006289">
    <property type="term" value="P:nucleotide-excision repair"/>
    <property type="evidence" value="ECO:0007669"/>
    <property type="project" value="TreeGrafter"/>
</dbReference>
<feature type="domain" description="OB" evidence="9">
    <location>
        <begin position="73"/>
        <end position="146"/>
    </location>
</feature>
<evidence type="ECO:0000256" key="3">
    <source>
        <dbReference type="ARBA" id="ARBA00022763"/>
    </source>
</evidence>
<dbReference type="InterPro" id="IPR012340">
    <property type="entry name" value="NA-bd_OB-fold"/>
</dbReference>
<evidence type="ECO:0000256" key="8">
    <source>
        <dbReference type="SAM" id="MobiDB-lite"/>
    </source>
</evidence>
<dbReference type="PIRSF" id="PIRSF036949">
    <property type="entry name" value="RPA32"/>
    <property type="match status" value="1"/>
</dbReference>
<evidence type="ECO:0000256" key="4">
    <source>
        <dbReference type="ARBA" id="ARBA00023125"/>
    </source>
</evidence>
<comment type="caution">
    <text evidence="10">The sequence shown here is derived from an EMBL/GenBank/DDBJ whole genome shotgun (WGS) entry which is preliminary data.</text>
</comment>
<dbReference type="Pfam" id="PF01336">
    <property type="entry name" value="tRNA_anti-codon"/>
    <property type="match status" value="1"/>
</dbReference>
<dbReference type="GO" id="GO:0003697">
    <property type="term" value="F:single-stranded DNA binding"/>
    <property type="evidence" value="ECO:0007669"/>
    <property type="project" value="TreeGrafter"/>
</dbReference>
<dbReference type="GO" id="GO:0000781">
    <property type="term" value="C:chromosome, telomeric region"/>
    <property type="evidence" value="ECO:0007669"/>
    <property type="project" value="TreeGrafter"/>
</dbReference>
<name>A0AAV1XV67_LUPLU</name>
<evidence type="ECO:0000313" key="11">
    <source>
        <dbReference type="Proteomes" id="UP001497480"/>
    </source>
</evidence>
<dbReference type="GO" id="GO:0035861">
    <property type="term" value="C:site of double-strand break"/>
    <property type="evidence" value="ECO:0007669"/>
    <property type="project" value="TreeGrafter"/>
</dbReference>
<organism evidence="10 11">
    <name type="scientific">Lupinus luteus</name>
    <name type="common">European yellow lupine</name>
    <dbReference type="NCBI Taxonomy" id="3873"/>
    <lineage>
        <taxon>Eukaryota</taxon>
        <taxon>Viridiplantae</taxon>
        <taxon>Streptophyta</taxon>
        <taxon>Embryophyta</taxon>
        <taxon>Tracheophyta</taxon>
        <taxon>Spermatophyta</taxon>
        <taxon>Magnoliopsida</taxon>
        <taxon>eudicotyledons</taxon>
        <taxon>Gunneridae</taxon>
        <taxon>Pentapetalae</taxon>
        <taxon>rosids</taxon>
        <taxon>fabids</taxon>
        <taxon>Fabales</taxon>
        <taxon>Fabaceae</taxon>
        <taxon>Papilionoideae</taxon>
        <taxon>50 kb inversion clade</taxon>
        <taxon>genistoids sensu lato</taxon>
        <taxon>core genistoids</taxon>
        <taxon>Genisteae</taxon>
        <taxon>Lupinus</taxon>
    </lineage>
</organism>
<dbReference type="InterPro" id="IPR014646">
    <property type="entry name" value="Rfa2/RPA32"/>
</dbReference>
<dbReference type="FunFam" id="2.40.50.140:FF:000184">
    <property type="entry name" value="replication protein A 32 kDa subunit A-like"/>
    <property type="match status" value="1"/>
</dbReference>
<reference evidence="10 11" key="1">
    <citation type="submission" date="2024-03" db="EMBL/GenBank/DDBJ databases">
        <authorList>
            <person name="Martinez-Hernandez J."/>
        </authorList>
    </citation>
    <scope>NUCLEOTIDE SEQUENCE [LARGE SCALE GENOMIC DNA]</scope>
</reference>
<accession>A0AAV1XV67</accession>
<keyword evidence="3" id="KW-0227">DNA damage</keyword>
<keyword evidence="7" id="KW-0539">Nucleus</keyword>
<dbReference type="InterPro" id="IPR004365">
    <property type="entry name" value="NA-bd_OB_tRNA"/>
</dbReference>
<evidence type="ECO:0000259" key="9">
    <source>
        <dbReference type="Pfam" id="PF01336"/>
    </source>
</evidence>
<evidence type="ECO:0000313" key="10">
    <source>
        <dbReference type="EMBL" id="CAL0325566.1"/>
    </source>
</evidence>
<dbReference type="EMBL" id="CAXHTB010000018">
    <property type="protein sequence ID" value="CAL0325566.1"/>
    <property type="molecule type" value="Genomic_DNA"/>
</dbReference>
<feature type="region of interest" description="Disordered" evidence="8">
    <location>
        <begin position="15"/>
        <end position="36"/>
    </location>
</feature>
<dbReference type="SUPFAM" id="SSF50249">
    <property type="entry name" value="Nucleic acid-binding proteins"/>
    <property type="match status" value="1"/>
</dbReference>
<keyword evidence="11" id="KW-1185">Reference proteome</keyword>
<evidence type="ECO:0000256" key="2">
    <source>
        <dbReference type="ARBA" id="ARBA00022705"/>
    </source>
</evidence>
<proteinExistence type="predicted"/>
<evidence type="ECO:0000256" key="1">
    <source>
        <dbReference type="ARBA" id="ARBA00004123"/>
    </source>
</evidence>
<keyword evidence="6" id="KW-0234">DNA repair</keyword>
<evidence type="ECO:0000256" key="5">
    <source>
        <dbReference type="ARBA" id="ARBA00023172"/>
    </source>
</evidence>